<dbReference type="Proteomes" id="UP000790377">
    <property type="component" value="Unassembled WGS sequence"/>
</dbReference>
<gene>
    <name evidence="1" type="ORF">BJ138DRAFT_1137362</name>
</gene>
<evidence type="ECO:0000313" key="2">
    <source>
        <dbReference type="Proteomes" id="UP000790377"/>
    </source>
</evidence>
<comment type="caution">
    <text evidence="1">The sequence shown here is derived from an EMBL/GenBank/DDBJ whole genome shotgun (WGS) entry which is preliminary data.</text>
</comment>
<keyword evidence="2" id="KW-1185">Reference proteome</keyword>
<proteinExistence type="predicted"/>
<dbReference type="EMBL" id="MU267858">
    <property type="protein sequence ID" value="KAH7907939.1"/>
    <property type="molecule type" value="Genomic_DNA"/>
</dbReference>
<sequence length="198" mass="20841">MKFILAAAILSVAPAALAQQLTINTPKNAQCLAIYFTEPTQFTWVGGQEPYYLSLTPGGQSMAAPIKQFPTQQGTTYTWECDLQAGTTFNIALKDNTGATAYSSIVTIQAGSDTSCVNTAVQEGGSSSGSAAPSASVLRVHPPPVATLVDLDHPPLPPPPLVAKVELGACQSLPLLALLELWVLLAQLYSRCPFHSTL</sequence>
<name>A0ACB8A4E1_9AGAM</name>
<accession>A0ACB8A4E1</accession>
<protein>
    <submittedName>
        <fullName evidence="1">Uncharacterized protein</fullName>
    </submittedName>
</protein>
<organism evidence="1 2">
    <name type="scientific">Hygrophoropsis aurantiaca</name>
    <dbReference type="NCBI Taxonomy" id="72124"/>
    <lineage>
        <taxon>Eukaryota</taxon>
        <taxon>Fungi</taxon>
        <taxon>Dikarya</taxon>
        <taxon>Basidiomycota</taxon>
        <taxon>Agaricomycotina</taxon>
        <taxon>Agaricomycetes</taxon>
        <taxon>Agaricomycetidae</taxon>
        <taxon>Boletales</taxon>
        <taxon>Coniophorineae</taxon>
        <taxon>Hygrophoropsidaceae</taxon>
        <taxon>Hygrophoropsis</taxon>
    </lineage>
</organism>
<reference evidence="1" key="1">
    <citation type="journal article" date="2021" name="New Phytol.">
        <title>Evolutionary innovations through gain and loss of genes in the ectomycorrhizal Boletales.</title>
        <authorList>
            <person name="Wu G."/>
            <person name="Miyauchi S."/>
            <person name="Morin E."/>
            <person name="Kuo A."/>
            <person name="Drula E."/>
            <person name="Varga T."/>
            <person name="Kohler A."/>
            <person name="Feng B."/>
            <person name="Cao Y."/>
            <person name="Lipzen A."/>
            <person name="Daum C."/>
            <person name="Hundley H."/>
            <person name="Pangilinan J."/>
            <person name="Johnson J."/>
            <person name="Barry K."/>
            <person name="LaButti K."/>
            <person name="Ng V."/>
            <person name="Ahrendt S."/>
            <person name="Min B."/>
            <person name="Choi I.G."/>
            <person name="Park H."/>
            <person name="Plett J.M."/>
            <person name="Magnuson J."/>
            <person name="Spatafora J.W."/>
            <person name="Nagy L.G."/>
            <person name="Henrissat B."/>
            <person name="Grigoriev I.V."/>
            <person name="Yang Z.L."/>
            <person name="Xu J."/>
            <person name="Martin F.M."/>
        </authorList>
    </citation>
    <scope>NUCLEOTIDE SEQUENCE</scope>
    <source>
        <strain evidence="1">ATCC 28755</strain>
    </source>
</reference>
<evidence type="ECO:0000313" key="1">
    <source>
        <dbReference type="EMBL" id="KAH7907939.1"/>
    </source>
</evidence>